<sequence length="77" mass="8674">MGKFCLMVLSFNWQKSIQKRFDPSGFDTSTTGERNFESAISILPVASNFSTSQLTKSRSFVVFCTVYYAQISPDQSN</sequence>
<dbReference type="VEuPathDB" id="MicrosporidiaDB:M153_2560001557"/>
<protein>
    <submittedName>
        <fullName evidence="1">Gag-pol polyprotein</fullName>
    </submittedName>
</protein>
<gene>
    <name evidence="1" type="ORF">M153_2560001557</name>
</gene>
<dbReference type="Proteomes" id="UP000051530">
    <property type="component" value="Unassembled WGS sequence"/>
</dbReference>
<name>A0A0R0LYT7_9MICR</name>
<keyword evidence="2" id="KW-1185">Reference proteome</keyword>
<dbReference type="EMBL" id="LGUB01000073">
    <property type="protein sequence ID" value="KRH94444.1"/>
    <property type="molecule type" value="Genomic_DNA"/>
</dbReference>
<dbReference type="AlphaFoldDB" id="A0A0R0LYT7"/>
<accession>A0A0R0LYT7</accession>
<organism evidence="1 2">
    <name type="scientific">Pseudoloma neurophilia</name>
    <dbReference type="NCBI Taxonomy" id="146866"/>
    <lineage>
        <taxon>Eukaryota</taxon>
        <taxon>Fungi</taxon>
        <taxon>Fungi incertae sedis</taxon>
        <taxon>Microsporidia</taxon>
        <taxon>Pseudoloma</taxon>
    </lineage>
</organism>
<comment type="caution">
    <text evidence="1">The sequence shown here is derived from an EMBL/GenBank/DDBJ whole genome shotgun (WGS) entry which is preliminary data.</text>
</comment>
<proteinExistence type="predicted"/>
<evidence type="ECO:0000313" key="2">
    <source>
        <dbReference type="Proteomes" id="UP000051530"/>
    </source>
</evidence>
<reference evidence="1 2" key="1">
    <citation type="submission" date="2015-07" db="EMBL/GenBank/DDBJ databases">
        <title>The genome of Pseudoloma neurophilia, a relevant intracellular parasite of the zebrafish.</title>
        <authorList>
            <person name="Ndikumana S."/>
            <person name="Pelin A."/>
            <person name="Sanders J."/>
            <person name="Corradi N."/>
        </authorList>
    </citation>
    <scope>NUCLEOTIDE SEQUENCE [LARGE SCALE GENOMIC DNA]</scope>
    <source>
        <strain evidence="1 2">MK1</strain>
    </source>
</reference>
<evidence type="ECO:0000313" key="1">
    <source>
        <dbReference type="EMBL" id="KRH94444.1"/>
    </source>
</evidence>